<dbReference type="RefSeq" id="WP_206985245.1">
    <property type="nucleotide sequence ID" value="NZ_JAFLQZ010000010.1"/>
</dbReference>
<protein>
    <submittedName>
        <fullName evidence="2">Uncharacterized protein</fullName>
    </submittedName>
</protein>
<reference evidence="2" key="1">
    <citation type="submission" date="2021-03" db="EMBL/GenBank/DDBJ databases">
        <authorList>
            <person name="Kim M.K."/>
        </authorList>
    </citation>
    <scope>NUCLEOTIDE SEQUENCE</scope>
    <source>
        <strain evidence="2">BT186</strain>
    </source>
</reference>
<feature type="chain" id="PRO_5037601496" evidence="1">
    <location>
        <begin position="25"/>
        <end position="207"/>
    </location>
</feature>
<dbReference type="EMBL" id="JAFLQZ010000010">
    <property type="protein sequence ID" value="MBO0359320.1"/>
    <property type="molecule type" value="Genomic_DNA"/>
</dbReference>
<organism evidence="2 3">
    <name type="scientific">Hymenobacter telluris</name>
    <dbReference type="NCBI Taxonomy" id="2816474"/>
    <lineage>
        <taxon>Bacteria</taxon>
        <taxon>Pseudomonadati</taxon>
        <taxon>Bacteroidota</taxon>
        <taxon>Cytophagia</taxon>
        <taxon>Cytophagales</taxon>
        <taxon>Hymenobacteraceae</taxon>
        <taxon>Hymenobacter</taxon>
    </lineage>
</organism>
<comment type="caution">
    <text evidence="2">The sequence shown here is derived from an EMBL/GenBank/DDBJ whole genome shotgun (WGS) entry which is preliminary data.</text>
</comment>
<proteinExistence type="predicted"/>
<dbReference type="PROSITE" id="PS51257">
    <property type="entry name" value="PROKAR_LIPOPROTEIN"/>
    <property type="match status" value="1"/>
</dbReference>
<keyword evidence="1" id="KW-0732">Signal</keyword>
<evidence type="ECO:0000313" key="2">
    <source>
        <dbReference type="EMBL" id="MBO0359320.1"/>
    </source>
</evidence>
<gene>
    <name evidence="2" type="ORF">J0X19_15260</name>
</gene>
<dbReference type="Proteomes" id="UP000664144">
    <property type="component" value="Unassembled WGS sequence"/>
</dbReference>
<keyword evidence="3" id="KW-1185">Reference proteome</keyword>
<feature type="signal peptide" evidence="1">
    <location>
        <begin position="1"/>
        <end position="24"/>
    </location>
</feature>
<accession>A0A939JDE5</accession>
<evidence type="ECO:0000256" key="1">
    <source>
        <dbReference type="SAM" id="SignalP"/>
    </source>
</evidence>
<evidence type="ECO:0000313" key="3">
    <source>
        <dbReference type="Proteomes" id="UP000664144"/>
    </source>
</evidence>
<name>A0A939JDE5_9BACT</name>
<sequence>MRRFFLLSLLGFAAACSTPDTRQATTTTSTADTVTQVEPLDTTRASATSAQSDTLKTVTKRHVFSNPGAPDVFKLEMRGKDILTGKATFTVTDASGQVIFREMLAAEDLEAAMVYEMKTPTATAAEREAYVRRRMDEFFADKNFQKPALTSKAVYPTDNSIPRTAWDDLIKRPDAVSFSYLVGKEDRRRIAWSPGAKQVVHLPGFGS</sequence>
<dbReference type="AlphaFoldDB" id="A0A939JDE5"/>